<evidence type="ECO:0000256" key="2">
    <source>
        <dbReference type="ARBA" id="ARBA00005697"/>
    </source>
</evidence>
<feature type="transmembrane region" description="Helical" evidence="7">
    <location>
        <begin position="383"/>
        <end position="410"/>
    </location>
</feature>
<dbReference type="GeneID" id="17284916"/>
<evidence type="ECO:0000256" key="3">
    <source>
        <dbReference type="ARBA" id="ARBA00022448"/>
    </source>
</evidence>
<comment type="similarity">
    <text evidence="2">Belongs to the nucleobase:cation symporter-2 (NCS2) (TC 2.A.40) family. Azg-like subfamily.</text>
</comment>
<evidence type="ECO:0000256" key="5">
    <source>
        <dbReference type="ARBA" id="ARBA00022989"/>
    </source>
</evidence>
<dbReference type="GO" id="GO:0012505">
    <property type="term" value="C:endomembrane system"/>
    <property type="evidence" value="ECO:0007669"/>
    <property type="project" value="UniProtKB-SubCell"/>
</dbReference>
<keyword evidence="9" id="KW-1185">Reference proteome</keyword>
<feature type="transmembrane region" description="Helical" evidence="7">
    <location>
        <begin position="100"/>
        <end position="128"/>
    </location>
</feature>
<dbReference type="PANTHER" id="PTHR43337:SF1">
    <property type="entry name" value="XANTHINE_URACIL PERMEASE C887.17-RELATED"/>
    <property type="match status" value="1"/>
</dbReference>
<dbReference type="InterPro" id="IPR006043">
    <property type="entry name" value="NCS2"/>
</dbReference>
<dbReference type="InterPro" id="IPR045018">
    <property type="entry name" value="Azg-like"/>
</dbReference>
<name>A0A0D3KV60_EMIH1</name>
<dbReference type="Pfam" id="PF00860">
    <property type="entry name" value="Xan_ur_permease"/>
    <property type="match status" value="1"/>
</dbReference>
<feature type="transmembrane region" description="Helical" evidence="7">
    <location>
        <begin position="24"/>
        <end position="44"/>
    </location>
</feature>
<dbReference type="RefSeq" id="XP_005792074.1">
    <property type="nucleotide sequence ID" value="XM_005792017.1"/>
</dbReference>
<evidence type="ECO:0000256" key="4">
    <source>
        <dbReference type="ARBA" id="ARBA00022692"/>
    </source>
</evidence>
<evidence type="ECO:0000256" key="7">
    <source>
        <dbReference type="SAM" id="Phobius"/>
    </source>
</evidence>
<protein>
    <submittedName>
        <fullName evidence="8">Uncharacterized protein</fullName>
    </submittedName>
</protein>
<reference evidence="8" key="2">
    <citation type="submission" date="2024-10" db="UniProtKB">
        <authorList>
            <consortium name="EnsemblProtists"/>
        </authorList>
    </citation>
    <scope>IDENTIFICATION</scope>
</reference>
<dbReference type="EnsemblProtists" id="EOD39645">
    <property type="protein sequence ID" value="EOD39645"/>
    <property type="gene ID" value="EMIHUDRAFT_97821"/>
</dbReference>
<keyword evidence="3" id="KW-0813">Transport</keyword>
<dbReference type="KEGG" id="ehx:EMIHUDRAFT_97821"/>
<dbReference type="AlphaFoldDB" id="A0A0D3KV60"/>
<feature type="transmembrane region" description="Helical" evidence="7">
    <location>
        <begin position="140"/>
        <end position="160"/>
    </location>
</feature>
<comment type="subcellular location">
    <subcellularLocation>
        <location evidence="1">Endomembrane system</location>
        <topology evidence="1">Multi-pass membrane protein</topology>
    </subcellularLocation>
</comment>
<dbReference type="OMA" id="AYCTDAF"/>
<feature type="transmembrane region" description="Helical" evidence="7">
    <location>
        <begin position="172"/>
        <end position="192"/>
    </location>
</feature>
<accession>A0A0D3KV60</accession>
<evidence type="ECO:0000313" key="9">
    <source>
        <dbReference type="Proteomes" id="UP000013827"/>
    </source>
</evidence>
<feature type="transmembrane region" description="Helical" evidence="7">
    <location>
        <begin position="353"/>
        <end position="371"/>
    </location>
</feature>
<feature type="transmembrane region" description="Helical" evidence="7">
    <location>
        <begin position="325"/>
        <end position="347"/>
    </location>
</feature>
<dbReference type="Proteomes" id="UP000013827">
    <property type="component" value="Unassembled WGS sequence"/>
</dbReference>
<reference evidence="9" key="1">
    <citation type="journal article" date="2013" name="Nature">
        <title>Pan genome of the phytoplankton Emiliania underpins its global distribution.</title>
        <authorList>
            <person name="Read B.A."/>
            <person name="Kegel J."/>
            <person name="Klute M.J."/>
            <person name="Kuo A."/>
            <person name="Lefebvre S.C."/>
            <person name="Maumus F."/>
            <person name="Mayer C."/>
            <person name="Miller J."/>
            <person name="Monier A."/>
            <person name="Salamov A."/>
            <person name="Young J."/>
            <person name="Aguilar M."/>
            <person name="Claverie J.M."/>
            <person name="Frickenhaus S."/>
            <person name="Gonzalez K."/>
            <person name="Herman E.K."/>
            <person name="Lin Y.C."/>
            <person name="Napier J."/>
            <person name="Ogata H."/>
            <person name="Sarno A.F."/>
            <person name="Shmutz J."/>
            <person name="Schroeder D."/>
            <person name="de Vargas C."/>
            <person name="Verret F."/>
            <person name="von Dassow P."/>
            <person name="Valentin K."/>
            <person name="Van de Peer Y."/>
            <person name="Wheeler G."/>
            <person name="Dacks J.B."/>
            <person name="Delwiche C.F."/>
            <person name="Dyhrman S.T."/>
            <person name="Glockner G."/>
            <person name="John U."/>
            <person name="Richards T."/>
            <person name="Worden A.Z."/>
            <person name="Zhang X."/>
            <person name="Grigoriev I.V."/>
            <person name="Allen A.E."/>
            <person name="Bidle K."/>
            <person name="Borodovsky M."/>
            <person name="Bowler C."/>
            <person name="Brownlee C."/>
            <person name="Cock J.M."/>
            <person name="Elias M."/>
            <person name="Gladyshev V.N."/>
            <person name="Groth M."/>
            <person name="Guda C."/>
            <person name="Hadaegh A."/>
            <person name="Iglesias-Rodriguez M.D."/>
            <person name="Jenkins J."/>
            <person name="Jones B.M."/>
            <person name="Lawson T."/>
            <person name="Leese F."/>
            <person name="Lindquist E."/>
            <person name="Lobanov A."/>
            <person name="Lomsadze A."/>
            <person name="Malik S.B."/>
            <person name="Marsh M.E."/>
            <person name="Mackinder L."/>
            <person name="Mock T."/>
            <person name="Mueller-Roeber B."/>
            <person name="Pagarete A."/>
            <person name="Parker M."/>
            <person name="Probert I."/>
            <person name="Quesneville H."/>
            <person name="Raines C."/>
            <person name="Rensing S.A."/>
            <person name="Riano-Pachon D.M."/>
            <person name="Richier S."/>
            <person name="Rokitta S."/>
            <person name="Shiraiwa Y."/>
            <person name="Soanes D.M."/>
            <person name="van der Giezen M."/>
            <person name="Wahlund T.M."/>
            <person name="Williams B."/>
            <person name="Wilson W."/>
            <person name="Wolfe G."/>
            <person name="Wurch L.L."/>
        </authorList>
    </citation>
    <scope>NUCLEOTIDE SEQUENCE</scope>
</reference>
<evidence type="ECO:0000313" key="8">
    <source>
        <dbReference type="EnsemblProtists" id="EOD39645"/>
    </source>
</evidence>
<evidence type="ECO:0000256" key="6">
    <source>
        <dbReference type="ARBA" id="ARBA00023136"/>
    </source>
</evidence>
<sequence>MVAAAFLDRCFCVSERGSSVGTEVRAGITTFVTMAYILVVNPTIMATAGLPFKAAAFATAATAIVGSGFVSVFANLPFGLAPGMGLNAYFAYGVCIARDIPVGVALAIMCGVGLSFGILSALGACSLLQQVMPNNLKYATTVAIGVFQAFIGFRMVNLVVGNKDTLVTLGDILSTEVALSIGGTFLIGVLAVNRGAMLIGICASSCFSWLSGLHPLPEKFAEMPSAHSFWDQLDFAGCAERWQETLPIMLAMLFVCIFDTAGVQFGAGLQACFAGLVDEQTGQLPGTRAAFLGASLATGLGGILGTSPVIILNETCAGIAEGGKTGLTGLVVALLFLLSLPFLPIFAAVPLTATAPCCIIVGAFMMGPAGAMDWDDLRFSLPAFLTITVMPMTYSIANGVVAGLVAHFILNVFSVSNKLLSDPLVAEGQPIQPPKLSPHAPRVRLDDRVEAAERLIERAGSFNRSPSAGHWSPPGL</sequence>
<organism evidence="8 9">
    <name type="scientific">Emiliania huxleyi (strain CCMP1516)</name>
    <dbReference type="NCBI Taxonomy" id="280463"/>
    <lineage>
        <taxon>Eukaryota</taxon>
        <taxon>Haptista</taxon>
        <taxon>Haptophyta</taxon>
        <taxon>Prymnesiophyceae</taxon>
        <taxon>Isochrysidales</taxon>
        <taxon>Noelaerhabdaceae</taxon>
        <taxon>Emiliania</taxon>
    </lineage>
</organism>
<dbReference type="PANTHER" id="PTHR43337">
    <property type="entry name" value="XANTHINE/URACIL PERMEASE C887.17-RELATED"/>
    <property type="match status" value="1"/>
</dbReference>
<dbReference type="STRING" id="2903.R1FKT7"/>
<keyword evidence="4 7" id="KW-0812">Transmembrane</keyword>
<dbReference type="eggNOG" id="ENOG502QQ5E">
    <property type="taxonomic scope" value="Eukaryota"/>
</dbReference>
<dbReference type="GO" id="GO:0005345">
    <property type="term" value="F:purine nucleobase transmembrane transporter activity"/>
    <property type="evidence" value="ECO:0007669"/>
    <property type="project" value="TreeGrafter"/>
</dbReference>
<dbReference type="PaxDb" id="2903-EOD39645"/>
<evidence type="ECO:0000256" key="1">
    <source>
        <dbReference type="ARBA" id="ARBA00004127"/>
    </source>
</evidence>
<feature type="transmembrane region" description="Helical" evidence="7">
    <location>
        <begin position="250"/>
        <end position="277"/>
    </location>
</feature>
<proteinExistence type="inferred from homology"/>
<keyword evidence="6 7" id="KW-0472">Membrane</keyword>
<feature type="transmembrane region" description="Helical" evidence="7">
    <location>
        <begin position="56"/>
        <end position="80"/>
    </location>
</feature>
<dbReference type="GO" id="GO:0005886">
    <property type="term" value="C:plasma membrane"/>
    <property type="evidence" value="ECO:0007669"/>
    <property type="project" value="TreeGrafter"/>
</dbReference>
<feature type="transmembrane region" description="Helical" evidence="7">
    <location>
        <begin position="289"/>
        <end position="313"/>
    </location>
</feature>
<dbReference type="HOGENOM" id="CLU_024508_0_1_1"/>
<keyword evidence="5 7" id="KW-1133">Transmembrane helix</keyword>